<accession>A0A484MJQ4</accession>
<evidence type="ECO:0000313" key="2">
    <source>
        <dbReference type="Proteomes" id="UP000595140"/>
    </source>
</evidence>
<dbReference type="AlphaFoldDB" id="A0A484MJQ4"/>
<dbReference type="EMBL" id="OOIL02003702">
    <property type="protein sequence ID" value="VFQ89070.1"/>
    <property type="molecule type" value="Genomic_DNA"/>
</dbReference>
<evidence type="ECO:0000313" key="1">
    <source>
        <dbReference type="EMBL" id="VFQ89070.1"/>
    </source>
</evidence>
<reference evidence="1 2" key="1">
    <citation type="submission" date="2018-04" db="EMBL/GenBank/DDBJ databases">
        <authorList>
            <person name="Vogel A."/>
        </authorList>
    </citation>
    <scope>NUCLEOTIDE SEQUENCE [LARGE SCALE GENOMIC DNA]</scope>
</reference>
<keyword evidence="2" id="KW-1185">Reference proteome</keyword>
<sequence>MVYVNVAAGAAVNAAAVLVNAAVNAAGTAVNAAAVLVDAAVDASVSVAAENRRRMESLLLLSMFQRVEYIWENGFGSGEESSVNRREAQIGSIHAHYIIDCHGSIGSQVAAIKWCVCSSAELK</sequence>
<organism evidence="1 2">
    <name type="scientific">Cuscuta campestris</name>
    <dbReference type="NCBI Taxonomy" id="132261"/>
    <lineage>
        <taxon>Eukaryota</taxon>
        <taxon>Viridiplantae</taxon>
        <taxon>Streptophyta</taxon>
        <taxon>Embryophyta</taxon>
        <taxon>Tracheophyta</taxon>
        <taxon>Spermatophyta</taxon>
        <taxon>Magnoliopsida</taxon>
        <taxon>eudicotyledons</taxon>
        <taxon>Gunneridae</taxon>
        <taxon>Pentapetalae</taxon>
        <taxon>asterids</taxon>
        <taxon>lamiids</taxon>
        <taxon>Solanales</taxon>
        <taxon>Convolvulaceae</taxon>
        <taxon>Cuscuteae</taxon>
        <taxon>Cuscuta</taxon>
        <taxon>Cuscuta subgen. Grammica</taxon>
        <taxon>Cuscuta sect. Cleistogrammica</taxon>
    </lineage>
</organism>
<name>A0A484MJQ4_9ASTE</name>
<protein>
    <submittedName>
        <fullName evidence="1">Uncharacterized protein</fullName>
    </submittedName>
</protein>
<proteinExistence type="predicted"/>
<gene>
    <name evidence="1" type="ORF">CCAM_LOCUS30846</name>
</gene>
<dbReference type="Proteomes" id="UP000595140">
    <property type="component" value="Unassembled WGS sequence"/>
</dbReference>